<reference evidence="2 3" key="1">
    <citation type="submission" date="2016-04" db="EMBL/GenBank/DDBJ databases">
        <authorList>
            <person name="Chen L."/>
            <person name="Zhuang W."/>
            <person name="Wang G."/>
        </authorList>
    </citation>
    <scope>NUCLEOTIDE SEQUENCE [LARGE SCALE GENOMIC DNA]</scope>
    <source>
        <strain evidence="3">GR20</strain>
    </source>
</reference>
<evidence type="ECO:0000313" key="3">
    <source>
        <dbReference type="Proteomes" id="UP000192277"/>
    </source>
</evidence>
<dbReference type="InterPro" id="IPR013658">
    <property type="entry name" value="SGL"/>
</dbReference>
<dbReference type="InterPro" id="IPR051262">
    <property type="entry name" value="SMP-30/CGR1_Lactonase"/>
</dbReference>
<feature type="domain" description="SMP-30/Gluconolactonase/LRE-like region" evidence="1">
    <location>
        <begin position="15"/>
        <end position="252"/>
    </location>
</feature>
<dbReference type="Pfam" id="PF08450">
    <property type="entry name" value="SGL"/>
    <property type="match status" value="1"/>
</dbReference>
<dbReference type="PRINTS" id="PR01790">
    <property type="entry name" value="SMP30FAMILY"/>
</dbReference>
<comment type="caution">
    <text evidence="2">The sequence shown here is derived from an EMBL/GenBank/DDBJ whole genome shotgun (WGS) entry which is preliminary data.</text>
</comment>
<gene>
    <name evidence="2" type="ORF">A4D02_28920</name>
</gene>
<dbReference type="Gene3D" id="2.120.10.30">
    <property type="entry name" value="TolB, C-terminal domain"/>
    <property type="match status" value="1"/>
</dbReference>
<dbReference type="InterPro" id="IPR011042">
    <property type="entry name" value="6-blade_b-propeller_TolB-like"/>
</dbReference>
<evidence type="ECO:0000313" key="2">
    <source>
        <dbReference type="EMBL" id="OQP49616.1"/>
    </source>
</evidence>
<dbReference type="InterPro" id="IPR005511">
    <property type="entry name" value="SMP-30"/>
</dbReference>
<protein>
    <recommendedName>
        <fullName evidence="1">SMP-30/Gluconolactonase/LRE-like region domain-containing protein</fullName>
    </recommendedName>
</protein>
<keyword evidence="3" id="KW-1185">Reference proteome</keyword>
<evidence type="ECO:0000259" key="1">
    <source>
        <dbReference type="Pfam" id="PF08450"/>
    </source>
</evidence>
<dbReference type="Proteomes" id="UP000192277">
    <property type="component" value="Unassembled WGS sequence"/>
</dbReference>
<sequence>MKCMQTPIIMSDLRFPEGPAFDRNKNCWCVEQLGESLVCISDHSAKRIQVGGCPNGIAIDGDGLVWFCDSGQNSIRTCNPETGVTETILKTLDGEPLNMPNDLAFDHRGQLVFTCPGPRLDSNEGYICVYNFEHKLHKIADGLYYPNGLAFTQNGRQLLVAETGRQQIWTGDWDAESASWTNRRVFAQTGGAIGPDGMALDEDGFLYVAIYGSGCIRVFDPAGNFVNDLITPGINPTNCAFDPFQRWWLVVTEAETGTVVSIPVLKKGIMRNTEY</sequence>
<dbReference type="PANTHER" id="PTHR47572:SF5">
    <property type="entry name" value="BLR2277 PROTEIN"/>
    <property type="match status" value="1"/>
</dbReference>
<accession>A0ABX3P047</accession>
<name>A0ABX3P047_9BACT</name>
<proteinExistence type="predicted"/>
<dbReference type="PANTHER" id="PTHR47572">
    <property type="entry name" value="LIPOPROTEIN-RELATED"/>
    <property type="match status" value="1"/>
</dbReference>
<dbReference type="SUPFAM" id="SSF63829">
    <property type="entry name" value="Calcium-dependent phosphotriesterase"/>
    <property type="match status" value="1"/>
</dbReference>
<organism evidence="2 3">
    <name type="scientific">Niastella koreensis</name>
    <dbReference type="NCBI Taxonomy" id="354356"/>
    <lineage>
        <taxon>Bacteria</taxon>
        <taxon>Pseudomonadati</taxon>
        <taxon>Bacteroidota</taxon>
        <taxon>Chitinophagia</taxon>
        <taxon>Chitinophagales</taxon>
        <taxon>Chitinophagaceae</taxon>
        <taxon>Niastella</taxon>
    </lineage>
</organism>
<dbReference type="EMBL" id="LWBO01000010">
    <property type="protein sequence ID" value="OQP49616.1"/>
    <property type="molecule type" value="Genomic_DNA"/>
</dbReference>